<name>A0A7W7HSG5_9ACTN</name>
<sequence>MRTAIVAVALASAFITGIGSPVRAAANGWSRTGDVLTWRAPAHVPTGDAAVEFFAGGRSLGRPAEAGDRRTFRLRIDAAARLDDLEVRAGGRRLDAAAAAGDRAAGVALPAPLPPNPADPGVRGPHATVTGEYSLPGVRLPGLPRPVEMRAVVVAPRGAPGRRPLALFLHGRHSTCYRGSDPDAVTDSWPCERDHRPIPSYRGYLQAQRLLASQGYVTVSVSANGVNAQDGDADDGGAQARSALVRLHLARWADWAGAGRAGAPAIVRAAPRAAMSKVFLMGHSRGGEGVSRAAMDTLTPPPAARDGYHGRVRWTIRGLLLIGPTMFGHNPVPDVPSATILPGCDNDVSDLQGQAYIDATRGVGAGRALHSSLYVIGANHNFFNTEWTPGQSAAPAQDDVEAGDDPVCSAGRATRLTARQEQSAGATYIAAAARLAVGGDDRVRPLLDGSGVRARSADPARVLSHALGAGRTPAALPAPGVRVTGGRICAQVGRDPARSCLYRWTTGSPHFVPYRDIRPEAGRYALELAWSAPGTPVTVRPASPAGLAGARALTLRLIVPPNTAGTRLGVALVGPGGARTGLGDVSLDGLPGSAGTTTAWAQEVRVPLGGFRGRVAKIEFTPRTADGRAVLLDAWGWRPGTPEAAAVPLPRIDLGEARGAEGDSGVRVWRIPARVTGRGHGRVRLFLTTFAGGEPAVRSWVATVRPGMRAIAVPVAVRGDPRPGGDLRYSLNARAVRGTMIGDDQGELLVTDDDT</sequence>
<feature type="chain" id="PRO_5031071650" description="Secreted protein" evidence="1">
    <location>
        <begin position="25"/>
        <end position="755"/>
    </location>
</feature>
<keyword evidence="1" id="KW-0732">Signal</keyword>
<organism evidence="2 3">
    <name type="scientific">Actinoplanes digitatis</name>
    <dbReference type="NCBI Taxonomy" id="1868"/>
    <lineage>
        <taxon>Bacteria</taxon>
        <taxon>Bacillati</taxon>
        <taxon>Actinomycetota</taxon>
        <taxon>Actinomycetes</taxon>
        <taxon>Micromonosporales</taxon>
        <taxon>Micromonosporaceae</taxon>
        <taxon>Actinoplanes</taxon>
    </lineage>
</organism>
<comment type="caution">
    <text evidence="2">The sequence shown here is derived from an EMBL/GenBank/DDBJ whole genome shotgun (WGS) entry which is preliminary data.</text>
</comment>
<reference evidence="2 3" key="1">
    <citation type="submission" date="2020-08" db="EMBL/GenBank/DDBJ databases">
        <title>Sequencing the genomes of 1000 actinobacteria strains.</title>
        <authorList>
            <person name="Klenk H.-P."/>
        </authorList>
    </citation>
    <scope>NUCLEOTIDE SEQUENCE [LARGE SCALE GENOMIC DNA]</scope>
    <source>
        <strain evidence="2 3">DSM 43149</strain>
    </source>
</reference>
<accession>A0A7W7HSG5</accession>
<dbReference type="AlphaFoldDB" id="A0A7W7HSG5"/>
<dbReference type="Proteomes" id="UP000578112">
    <property type="component" value="Unassembled WGS sequence"/>
</dbReference>
<evidence type="ECO:0000313" key="2">
    <source>
        <dbReference type="EMBL" id="MBB4759976.1"/>
    </source>
</evidence>
<gene>
    <name evidence="2" type="ORF">BJ971_000532</name>
</gene>
<dbReference type="RefSeq" id="WP_184989439.1">
    <property type="nucleotide sequence ID" value="NZ_BOMK01000050.1"/>
</dbReference>
<dbReference type="SUPFAM" id="SSF53474">
    <property type="entry name" value="alpha/beta-Hydrolases"/>
    <property type="match status" value="1"/>
</dbReference>
<dbReference type="EMBL" id="JACHNH010000001">
    <property type="protein sequence ID" value="MBB4759976.1"/>
    <property type="molecule type" value="Genomic_DNA"/>
</dbReference>
<evidence type="ECO:0000256" key="1">
    <source>
        <dbReference type="SAM" id="SignalP"/>
    </source>
</evidence>
<dbReference type="InterPro" id="IPR029058">
    <property type="entry name" value="AB_hydrolase_fold"/>
</dbReference>
<keyword evidence="3" id="KW-1185">Reference proteome</keyword>
<evidence type="ECO:0008006" key="4">
    <source>
        <dbReference type="Google" id="ProtNLM"/>
    </source>
</evidence>
<protein>
    <recommendedName>
        <fullName evidence="4">Secreted protein</fullName>
    </recommendedName>
</protein>
<evidence type="ECO:0000313" key="3">
    <source>
        <dbReference type="Proteomes" id="UP000578112"/>
    </source>
</evidence>
<feature type="signal peptide" evidence="1">
    <location>
        <begin position="1"/>
        <end position="24"/>
    </location>
</feature>
<proteinExistence type="predicted"/>
<dbReference type="Gene3D" id="3.40.50.1820">
    <property type="entry name" value="alpha/beta hydrolase"/>
    <property type="match status" value="1"/>
</dbReference>